<name>A0A5Q2U774_9CAUD</name>
<sequence>MDLNNFNFGAELSEAVDHIKVWPKQGEMTALIDGDLIPYIIGYSVDPMMWLRAQNRVESGQYYGIVDTPEFDQIKQKICMVLNDWVLSPKCDSAVIYMTDSAKNFRLDLAIQRKYKGTRKSEKPPFFYESRDFMINHLGAILSDGEEADDLLTIHLWDNQFNSLRDNGVELGSATHKELARFVMVSKDKDLAISPGWHYSVADRRLHWVTVLGELMPQWNGKTLKKLRGTGLKFFYSQMLQGDQVDNYTGIPRMRLKDIYDLLEPCRDERELYNATLSAYRNKYGKEAYIENFRGGGKFLKPHEIMHEQGRLAHMQRFRGEIWRSDKVPVLWGSDGAVWK</sequence>
<dbReference type="Gene3D" id="3.40.50.1010">
    <property type="entry name" value="5'-nuclease"/>
    <property type="match status" value="1"/>
</dbReference>
<proteinExistence type="predicted"/>
<protein>
    <recommendedName>
        <fullName evidence="3">Exonuclease</fullName>
    </recommendedName>
</protein>
<evidence type="ECO:0000313" key="1">
    <source>
        <dbReference type="EMBL" id="QGH45105.1"/>
    </source>
</evidence>
<evidence type="ECO:0000313" key="2">
    <source>
        <dbReference type="Proteomes" id="UP000386225"/>
    </source>
</evidence>
<organism evidence="1 2">
    <name type="scientific">Ralstonia phage Reminis</name>
    <dbReference type="NCBI Taxonomy" id="2662139"/>
    <lineage>
        <taxon>Viruses</taxon>
        <taxon>Duplodnaviria</taxon>
        <taxon>Heunggongvirae</taxon>
        <taxon>Uroviricota</taxon>
        <taxon>Caudoviricetes</taxon>
        <taxon>Autographivirales</taxon>
        <taxon>Autographivirales incertae sedis</taxon>
        <taxon>Reminisvirus</taxon>
        <taxon>Reminisvirus reminis</taxon>
    </lineage>
</organism>
<dbReference type="EMBL" id="MN478376">
    <property type="protein sequence ID" value="QGH45105.1"/>
    <property type="molecule type" value="Genomic_DNA"/>
</dbReference>
<keyword evidence="2" id="KW-1185">Reference proteome</keyword>
<evidence type="ECO:0008006" key="3">
    <source>
        <dbReference type="Google" id="ProtNLM"/>
    </source>
</evidence>
<accession>A0A5Q2U774</accession>
<dbReference type="Proteomes" id="UP000386225">
    <property type="component" value="Segment"/>
</dbReference>
<reference evidence="1 2" key="1">
    <citation type="submission" date="2019-09" db="EMBL/GenBank/DDBJ databases">
        <title>Bacteriophage as agents antimicrobiens.</title>
        <authorList>
            <person name="Lightbourn L."/>
            <person name="Amarillas L."/>
            <person name="Estrada M."/>
            <person name="Leon R."/>
            <person name="Figueroa L."/>
            <person name="Patron O."/>
            <person name="Leon J."/>
        </authorList>
    </citation>
    <scope>NUCLEOTIDE SEQUENCE [LARGE SCALE GENOMIC DNA]</scope>
</reference>